<evidence type="ECO:0000313" key="9">
    <source>
        <dbReference type="Proteomes" id="UP001139054"/>
    </source>
</evidence>
<feature type="compositionally biased region" description="Basic and acidic residues" evidence="4">
    <location>
        <begin position="255"/>
        <end position="265"/>
    </location>
</feature>
<dbReference type="CDD" id="cd07377">
    <property type="entry name" value="WHTH_GntR"/>
    <property type="match status" value="1"/>
</dbReference>
<keyword evidence="1" id="KW-0805">Transcription regulation</keyword>
<dbReference type="EMBL" id="JAKLUA010000002">
    <property type="protein sequence ID" value="MCG2667278.1"/>
    <property type="molecule type" value="Genomic_DNA"/>
</dbReference>
<dbReference type="AlphaFoldDB" id="A0A9X1R6N1"/>
<protein>
    <submittedName>
        <fullName evidence="6">GntR family transcriptional regulator</fullName>
    </submittedName>
</protein>
<comment type="caution">
    <text evidence="6">The sequence shown here is derived from an EMBL/GenBank/DDBJ whole genome shotgun (WGS) entry which is preliminary data.</text>
</comment>
<dbReference type="PROSITE" id="PS50949">
    <property type="entry name" value="HTH_GNTR"/>
    <property type="match status" value="1"/>
</dbReference>
<keyword evidence="3" id="KW-0804">Transcription</keyword>
<dbReference type="EMBL" id="JAKLTY010000001">
    <property type="protein sequence ID" value="MCG2625209.1"/>
    <property type="molecule type" value="Genomic_DNA"/>
</dbReference>
<dbReference type="PANTHER" id="PTHR43537:SF6">
    <property type="entry name" value="HTH-TYPE TRANSCRIPTIONAL REPRESSOR RSPR"/>
    <property type="match status" value="1"/>
</dbReference>
<evidence type="ECO:0000313" key="7">
    <source>
        <dbReference type="EMBL" id="MCG2667278.1"/>
    </source>
</evidence>
<dbReference type="PANTHER" id="PTHR43537">
    <property type="entry name" value="TRANSCRIPTIONAL REGULATOR, GNTR FAMILY"/>
    <property type="match status" value="1"/>
</dbReference>
<name>A0A9X1R6N1_9BRAD</name>
<dbReference type="SUPFAM" id="SSF48008">
    <property type="entry name" value="GntR ligand-binding domain-like"/>
    <property type="match status" value="1"/>
</dbReference>
<evidence type="ECO:0000256" key="3">
    <source>
        <dbReference type="ARBA" id="ARBA00023163"/>
    </source>
</evidence>
<dbReference type="InterPro" id="IPR000524">
    <property type="entry name" value="Tscrpt_reg_HTH_GntR"/>
</dbReference>
<dbReference type="InterPro" id="IPR036390">
    <property type="entry name" value="WH_DNA-bd_sf"/>
</dbReference>
<dbReference type="SMART" id="SM00895">
    <property type="entry name" value="FCD"/>
    <property type="match status" value="1"/>
</dbReference>
<dbReference type="Gene3D" id="1.20.120.530">
    <property type="entry name" value="GntR ligand-binding domain-like"/>
    <property type="match status" value="1"/>
</dbReference>
<keyword evidence="8" id="KW-1185">Reference proteome</keyword>
<evidence type="ECO:0000256" key="1">
    <source>
        <dbReference type="ARBA" id="ARBA00023015"/>
    </source>
</evidence>
<dbReference type="GO" id="GO:0003700">
    <property type="term" value="F:DNA-binding transcription factor activity"/>
    <property type="evidence" value="ECO:0007669"/>
    <property type="project" value="InterPro"/>
</dbReference>
<evidence type="ECO:0000256" key="2">
    <source>
        <dbReference type="ARBA" id="ARBA00023125"/>
    </source>
</evidence>
<dbReference type="InterPro" id="IPR011711">
    <property type="entry name" value="GntR_C"/>
</dbReference>
<dbReference type="Pfam" id="PF07729">
    <property type="entry name" value="FCD"/>
    <property type="match status" value="1"/>
</dbReference>
<dbReference type="GO" id="GO:0003677">
    <property type="term" value="F:DNA binding"/>
    <property type="evidence" value="ECO:0007669"/>
    <property type="project" value="UniProtKB-KW"/>
</dbReference>
<proteinExistence type="predicted"/>
<feature type="region of interest" description="Disordered" evidence="4">
    <location>
        <begin position="254"/>
        <end position="277"/>
    </location>
</feature>
<organism evidence="6 9">
    <name type="scientific">Bradyrhizobium zhengyangense</name>
    <dbReference type="NCBI Taxonomy" id="2911009"/>
    <lineage>
        <taxon>Bacteria</taxon>
        <taxon>Pseudomonadati</taxon>
        <taxon>Pseudomonadota</taxon>
        <taxon>Alphaproteobacteria</taxon>
        <taxon>Hyphomicrobiales</taxon>
        <taxon>Nitrobacteraceae</taxon>
        <taxon>Bradyrhizobium</taxon>
    </lineage>
</organism>
<evidence type="ECO:0000256" key="4">
    <source>
        <dbReference type="SAM" id="MobiDB-lite"/>
    </source>
</evidence>
<accession>A0A9X1R6N1</accession>
<dbReference type="Proteomes" id="UP001139012">
    <property type="component" value="Unassembled WGS sequence"/>
</dbReference>
<dbReference type="SMART" id="SM00345">
    <property type="entry name" value="HTH_GNTR"/>
    <property type="match status" value="1"/>
</dbReference>
<dbReference type="InterPro" id="IPR008920">
    <property type="entry name" value="TF_FadR/GntR_C"/>
</dbReference>
<dbReference type="Pfam" id="PF00392">
    <property type="entry name" value="GntR"/>
    <property type="match status" value="1"/>
</dbReference>
<evidence type="ECO:0000313" key="8">
    <source>
        <dbReference type="Proteomes" id="UP001139012"/>
    </source>
</evidence>
<dbReference type="SUPFAM" id="SSF46785">
    <property type="entry name" value="Winged helix' DNA-binding domain"/>
    <property type="match status" value="1"/>
</dbReference>
<keyword evidence="2" id="KW-0238">DNA-binding</keyword>
<dbReference type="Proteomes" id="UP001139054">
    <property type="component" value="Unassembled WGS sequence"/>
</dbReference>
<dbReference type="Gene3D" id="1.10.10.10">
    <property type="entry name" value="Winged helix-like DNA-binding domain superfamily/Winged helix DNA-binding domain"/>
    <property type="match status" value="1"/>
</dbReference>
<gene>
    <name evidence="7" type="ORF">L6637_09965</name>
    <name evidence="6" type="ORF">L6654_01130</name>
</gene>
<evidence type="ECO:0000259" key="5">
    <source>
        <dbReference type="PROSITE" id="PS50949"/>
    </source>
</evidence>
<dbReference type="RefSeq" id="WP_237863514.1">
    <property type="nucleotide sequence ID" value="NZ_JAKLTY010000001.1"/>
</dbReference>
<sequence>MDRRTARDRGRQGGRPISSAPAEADAILLRRNTIAEQIHALLRRDIICGRLPPRAGLTDQELVQRFRVSRTPIREAMIKLADEGLVEIFPQYGSFVAPIKLAEVLDSQFVRETLECAAVEKAVAQMDSRQADDLKALLDRQRALQRSGDEEGFIRADEAMHARIFSIAGHPTAWQFVAGAKAQMDRVRYLAMTILHKQPSVIAQHALIIDGLCARDREGAVAAMRTHTRGILKTIEILKGGKYDYFAEEDGNLQPRREALDQEARKRPRKVQADNLP</sequence>
<dbReference type="InterPro" id="IPR036388">
    <property type="entry name" value="WH-like_DNA-bd_sf"/>
</dbReference>
<reference evidence="6" key="1">
    <citation type="submission" date="2022-01" db="EMBL/GenBank/DDBJ databases">
        <title>Genome sequnece data of strain Bradyrhizobium sp. nov.</title>
        <authorList>
            <person name="Zhang J."/>
        </authorList>
    </citation>
    <scope>NUCLEOTIDE SEQUENCE</scope>
    <source>
        <strain evidence="7">WYCCWR 12774</strain>
        <strain evidence="6">WYCCWR 13023</strain>
    </source>
</reference>
<evidence type="ECO:0000313" key="6">
    <source>
        <dbReference type="EMBL" id="MCG2625209.1"/>
    </source>
</evidence>
<feature type="domain" description="HTH gntR-type" evidence="5">
    <location>
        <begin position="32"/>
        <end position="99"/>
    </location>
</feature>